<feature type="non-terminal residue" evidence="1">
    <location>
        <position position="1"/>
    </location>
</feature>
<reference evidence="1" key="1">
    <citation type="journal article" date="2014" name="Front. Microbiol.">
        <title>High frequency of phylogenetically diverse reductive dehalogenase-homologous genes in deep subseafloor sedimentary metagenomes.</title>
        <authorList>
            <person name="Kawai M."/>
            <person name="Futagami T."/>
            <person name="Toyoda A."/>
            <person name="Takaki Y."/>
            <person name="Nishi S."/>
            <person name="Hori S."/>
            <person name="Arai W."/>
            <person name="Tsubouchi T."/>
            <person name="Morono Y."/>
            <person name="Uchiyama I."/>
            <person name="Ito T."/>
            <person name="Fujiyama A."/>
            <person name="Inagaki F."/>
            <person name="Takami H."/>
        </authorList>
    </citation>
    <scope>NUCLEOTIDE SEQUENCE</scope>
    <source>
        <strain evidence="1">Expedition CK06-06</strain>
    </source>
</reference>
<comment type="caution">
    <text evidence="1">The sequence shown here is derived from an EMBL/GenBank/DDBJ whole genome shotgun (WGS) entry which is preliminary data.</text>
</comment>
<sequence>SRFDVDDDSLINNTLLVMYVLKHLRGNTILEASHENNTFELKDLAKSLLNNEVTINGHFLKVE</sequence>
<gene>
    <name evidence="1" type="ORF">S06H3_39748</name>
</gene>
<dbReference type="AlphaFoldDB" id="X1Q4L0"/>
<evidence type="ECO:0000313" key="1">
    <source>
        <dbReference type="EMBL" id="GAI45995.1"/>
    </source>
</evidence>
<protein>
    <submittedName>
        <fullName evidence="1">Uncharacterized protein</fullName>
    </submittedName>
</protein>
<name>X1Q4L0_9ZZZZ</name>
<organism evidence="1">
    <name type="scientific">marine sediment metagenome</name>
    <dbReference type="NCBI Taxonomy" id="412755"/>
    <lineage>
        <taxon>unclassified sequences</taxon>
        <taxon>metagenomes</taxon>
        <taxon>ecological metagenomes</taxon>
    </lineage>
</organism>
<proteinExistence type="predicted"/>
<dbReference type="EMBL" id="BARV01024340">
    <property type="protein sequence ID" value="GAI45995.1"/>
    <property type="molecule type" value="Genomic_DNA"/>
</dbReference>
<accession>X1Q4L0</accession>